<feature type="transmembrane region" description="Helical" evidence="2">
    <location>
        <begin position="150"/>
        <end position="176"/>
    </location>
</feature>
<gene>
    <name evidence="3" type="ORF">MSAN_01011400</name>
</gene>
<dbReference type="SUPFAM" id="SSF117070">
    <property type="entry name" value="LEA14-like"/>
    <property type="match status" value="1"/>
</dbReference>
<dbReference type="Gene3D" id="2.60.40.1820">
    <property type="match status" value="1"/>
</dbReference>
<evidence type="ECO:0000256" key="1">
    <source>
        <dbReference type="SAM" id="MobiDB-lite"/>
    </source>
</evidence>
<reference evidence="3" key="1">
    <citation type="submission" date="2020-05" db="EMBL/GenBank/DDBJ databases">
        <title>Mycena genomes resolve the evolution of fungal bioluminescence.</title>
        <authorList>
            <person name="Tsai I.J."/>
        </authorList>
    </citation>
    <scope>NUCLEOTIDE SEQUENCE</scope>
    <source>
        <strain evidence="3">160909Yilan</strain>
    </source>
</reference>
<dbReference type="Proteomes" id="UP000623467">
    <property type="component" value="Unassembled WGS sequence"/>
</dbReference>
<evidence type="ECO:0000256" key="2">
    <source>
        <dbReference type="SAM" id="Phobius"/>
    </source>
</evidence>
<organism evidence="3 4">
    <name type="scientific">Mycena sanguinolenta</name>
    <dbReference type="NCBI Taxonomy" id="230812"/>
    <lineage>
        <taxon>Eukaryota</taxon>
        <taxon>Fungi</taxon>
        <taxon>Dikarya</taxon>
        <taxon>Basidiomycota</taxon>
        <taxon>Agaricomycotina</taxon>
        <taxon>Agaricomycetes</taxon>
        <taxon>Agaricomycetidae</taxon>
        <taxon>Agaricales</taxon>
        <taxon>Marasmiineae</taxon>
        <taxon>Mycenaceae</taxon>
        <taxon>Mycena</taxon>
    </lineage>
</organism>
<accession>A0A8H6YP30</accession>
<dbReference type="AlphaFoldDB" id="A0A8H6YP30"/>
<keyword evidence="2" id="KW-1133">Transmembrane helix</keyword>
<keyword evidence="4" id="KW-1185">Reference proteome</keyword>
<name>A0A8H6YP30_9AGAR</name>
<proteinExistence type="predicted"/>
<feature type="region of interest" description="Disordered" evidence="1">
    <location>
        <begin position="1"/>
        <end position="128"/>
    </location>
</feature>
<evidence type="ECO:0000313" key="3">
    <source>
        <dbReference type="EMBL" id="KAF7363548.1"/>
    </source>
</evidence>
<dbReference type="OrthoDB" id="20273at2759"/>
<dbReference type="EMBL" id="JACAZH010000007">
    <property type="protein sequence ID" value="KAF7363548.1"/>
    <property type="molecule type" value="Genomic_DNA"/>
</dbReference>
<evidence type="ECO:0000313" key="4">
    <source>
        <dbReference type="Proteomes" id="UP000623467"/>
    </source>
</evidence>
<keyword evidence="2" id="KW-0472">Membrane</keyword>
<comment type="caution">
    <text evidence="3">The sequence shown here is derived from an EMBL/GenBank/DDBJ whole genome shotgun (WGS) entry which is preliminary data.</text>
</comment>
<keyword evidence="2" id="KW-0812">Transmembrane</keyword>
<protein>
    <submittedName>
        <fullName evidence="3">LEA-2 domain-containing protein</fullName>
    </submittedName>
</protein>
<feature type="compositionally biased region" description="Low complexity" evidence="1">
    <location>
        <begin position="9"/>
        <end position="43"/>
    </location>
</feature>
<feature type="compositionally biased region" description="Basic and acidic residues" evidence="1">
    <location>
        <begin position="71"/>
        <end position="83"/>
    </location>
</feature>
<sequence length="353" mass="38845">MAYQDPYAGQYGHYQQQSYGQPQYGQQQYGQQQYGQPQYGQYGEPAQDFNPYAPSDHAHPTYEPGAYEHTGGYRDDPGNEPPRRQGSQQGYSDALAPPALNPKSVDERSSFDPGEFTPAPRGPKTAKNLRQYRMDFRGPLWRRGSKASCIFRFFCCSFMSIVFLVVTILLTLVLFLRPPSITFGDVALGSAGADPIQTQLTTDGVNINMGVNISVENPNFFNRLIELKIFYPLNGNDTAVGGGTAKNIVLGSHAETNFTFPFTINYSTSLDPQNHILVDIAEKCGIIGGTKTDLTVDYKITLSVQILFLTISPSISNTFAFACPLSDSEIESLLKGAGVETSSLRRKEVPDSL</sequence>